<dbReference type="Pfam" id="PF01693">
    <property type="entry name" value="Cauli_VI"/>
    <property type="match status" value="1"/>
</dbReference>
<gene>
    <name evidence="2" type="ORF">F53441_10593</name>
</gene>
<keyword evidence="3" id="KW-1185">Reference proteome</keyword>
<evidence type="ECO:0000259" key="1">
    <source>
        <dbReference type="Pfam" id="PF01693"/>
    </source>
</evidence>
<organism evidence="2 3">
    <name type="scientific">Fusarium austroafricanum</name>
    <dbReference type="NCBI Taxonomy" id="2364996"/>
    <lineage>
        <taxon>Eukaryota</taxon>
        <taxon>Fungi</taxon>
        <taxon>Dikarya</taxon>
        <taxon>Ascomycota</taxon>
        <taxon>Pezizomycotina</taxon>
        <taxon>Sordariomycetes</taxon>
        <taxon>Hypocreomycetidae</taxon>
        <taxon>Hypocreales</taxon>
        <taxon>Nectriaceae</taxon>
        <taxon>Fusarium</taxon>
        <taxon>Fusarium concolor species complex</taxon>
    </lineage>
</organism>
<dbReference type="EMBL" id="JAADJG010000504">
    <property type="protein sequence ID" value="KAF4445687.1"/>
    <property type="molecule type" value="Genomic_DNA"/>
</dbReference>
<proteinExistence type="predicted"/>
<evidence type="ECO:0000313" key="2">
    <source>
        <dbReference type="EMBL" id="KAF4445687.1"/>
    </source>
</evidence>
<dbReference type="AlphaFoldDB" id="A0A8H4K6L4"/>
<reference evidence="2" key="1">
    <citation type="submission" date="2020-01" db="EMBL/GenBank/DDBJ databases">
        <title>Identification and distribution of gene clusters putatively required for synthesis of sphingolipid metabolism inhibitors in phylogenetically diverse species of the filamentous fungus Fusarium.</title>
        <authorList>
            <person name="Kim H.-S."/>
            <person name="Busman M."/>
            <person name="Brown D.W."/>
            <person name="Divon H."/>
            <person name="Uhlig S."/>
            <person name="Proctor R.H."/>
        </authorList>
    </citation>
    <scope>NUCLEOTIDE SEQUENCE</scope>
    <source>
        <strain evidence="2">NRRL 53441</strain>
    </source>
</reference>
<accession>A0A8H4K6L4</accession>
<dbReference type="Gene3D" id="3.40.970.10">
    <property type="entry name" value="Ribonuclease H1, N-terminal domain"/>
    <property type="match status" value="1"/>
</dbReference>
<dbReference type="SUPFAM" id="SSF55658">
    <property type="entry name" value="L9 N-domain-like"/>
    <property type="match status" value="1"/>
</dbReference>
<feature type="domain" description="Ribonuclease H1 N-terminal" evidence="1">
    <location>
        <begin position="4"/>
        <end position="47"/>
    </location>
</feature>
<dbReference type="InterPro" id="IPR009027">
    <property type="entry name" value="Ribosomal_bL9/RNase_H1_N"/>
</dbReference>
<dbReference type="OrthoDB" id="6105938at2759"/>
<dbReference type="InterPro" id="IPR037056">
    <property type="entry name" value="RNase_H1_N_sf"/>
</dbReference>
<dbReference type="Proteomes" id="UP000605986">
    <property type="component" value="Unassembled WGS sequence"/>
</dbReference>
<evidence type="ECO:0000313" key="3">
    <source>
        <dbReference type="Proteomes" id="UP000605986"/>
    </source>
</evidence>
<protein>
    <submittedName>
        <fullName evidence="2">Ribonuclease HI</fullName>
    </submittedName>
</protein>
<sequence>MDAKVYAVSEGHRPGYYRTWPEVQEHIKGYSDPKFRKFKSLQAAEDWYNHPFQCASRARRRRQKTSDESVHRQMQFLNSEIALNPPRRAKISKQNLDAVIEGLAALEIGKAMIVTKSDTGFDFQPSTSPSSYSSPFSSPCYSTLESPPQTTPSLFRFQSISSPAPATSCCPAITYGYGSQDDPIVLDDEEDIEKAYELGYLEFEEAAGKDSLQDDGGLTGIIVGNARLLQESNILLQMDRLVTSAEGKTPNPPLQSLLERI</sequence>
<comment type="caution">
    <text evidence="2">The sequence shown here is derived from an EMBL/GenBank/DDBJ whole genome shotgun (WGS) entry which is preliminary data.</text>
</comment>
<dbReference type="InterPro" id="IPR011320">
    <property type="entry name" value="RNase_H1_N"/>
</dbReference>
<name>A0A8H4K6L4_9HYPO</name>